<dbReference type="InterPro" id="IPR015422">
    <property type="entry name" value="PyrdxlP-dep_Trfase_small"/>
</dbReference>
<evidence type="ECO:0000313" key="8">
    <source>
        <dbReference type="EMBL" id="OAD23602.1"/>
    </source>
</evidence>
<comment type="similarity">
    <text evidence="2 7">Belongs to the group II decarboxylase family.</text>
</comment>
<dbReference type="GO" id="GO:0019752">
    <property type="term" value="P:carboxylic acid metabolic process"/>
    <property type="evidence" value="ECO:0007669"/>
    <property type="project" value="InterPro"/>
</dbReference>
<dbReference type="InterPro" id="IPR015424">
    <property type="entry name" value="PyrdxlP-dep_Trfase"/>
</dbReference>
<dbReference type="InterPro" id="IPR002129">
    <property type="entry name" value="PyrdxlP-dep_de-COase"/>
</dbReference>
<accession>A0A176S640</accession>
<comment type="caution">
    <text evidence="8">The sequence shown here is derived from an EMBL/GenBank/DDBJ whole genome shotgun (WGS) entry which is preliminary data.</text>
</comment>
<gene>
    <name evidence="8" type="ORF">THIOM_000560</name>
</gene>
<dbReference type="PANTHER" id="PTHR45677">
    <property type="entry name" value="GLUTAMATE DECARBOXYLASE-RELATED"/>
    <property type="match status" value="1"/>
</dbReference>
<dbReference type="AlphaFoldDB" id="A0A176S640"/>
<feature type="modified residue" description="N6-(pyridoxal phosphate)lysine" evidence="6">
    <location>
        <position position="261"/>
    </location>
</feature>
<evidence type="ECO:0000313" key="9">
    <source>
        <dbReference type="Proteomes" id="UP000076962"/>
    </source>
</evidence>
<proteinExistence type="inferred from homology"/>
<comment type="cofactor">
    <cofactor evidence="1 6 7">
        <name>pyridoxal 5'-phosphate</name>
        <dbReference type="ChEBI" id="CHEBI:597326"/>
    </cofactor>
</comment>
<dbReference type="Pfam" id="PF00282">
    <property type="entry name" value="Pyridoxal_deC"/>
    <property type="match status" value="1"/>
</dbReference>
<dbReference type="EMBL" id="LUTY01000265">
    <property type="protein sequence ID" value="OAD23602.1"/>
    <property type="molecule type" value="Genomic_DNA"/>
</dbReference>
<organism evidence="8 9">
    <name type="scientific">Candidatus Thiomargarita nelsonii</name>
    <dbReference type="NCBI Taxonomy" id="1003181"/>
    <lineage>
        <taxon>Bacteria</taxon>
        <taxon>Pseudomonadati</taxon>
        <taxon>Pseudomonadota</taxon>
        <taxon>Gammaproteobacteria</taxon>
        <taxon>Thiotrichales</taxon>
        <taxon>Thiotrichaceae</taxon>
        <taxon>Thiomargarita</taxon>
    </lineage>
</organism>
<evidence type="ECO:0000256" key="3">
    <source>
        <dbReference type="ARBA" id="ARBA00022793"/>
    </source>
</evidence>
<evidence type="ECO:0000256" key="1">
    <source>
        <dbReference type="ARBA" id="ARBA00001933"/>
    </source>
</evidence>
<reference evidence="8 9" key="1">
    <citation type="submission" date="2016-05" db="EMBL/GenBank/DDBJ databases">
        <title>Single-cell genome of chain-forming Candidatus Thiomargarita nelsonii and comparison to other large sulfur-oxidizing bacteria.</title>
        <authorList>
            <person name="Winkel M."/>
            <person name="Salman V."/>
            <person name="Woyke T."/>
            <person name="Schulz-Vogt H."/>
            <person name="Richter M."/>
            <person name="Flood B."/>
            <person name="Bailey J."/>
            <person name="Amann R."/>
            <person name="Mussmann M."/>
        </authorList>
    </citation>
    <scope>NUCLEOTIDE SEQUENCE [LARGE SCALE GENOMIC DNA]</scope>
    <source>
        <strain evidence="8 9">THI036</strain>
    </source>
</reference>
<dbReference type="PANTHER" id="PTHR45677:SF8">
    <property type="entry name" value="CYSTEINE SULFINIC ACID DECARBOXYLASE"/>
    <property type="match status" value="1"/>
</dbReference>
<feature type="non-terminal residue" evidence="8">
    <location>
        <position position="483"/>
    </location>
</feature>
<evidence type="ECO:0000256" key="4">
    <source>
        <dbReference type="ARBA" id="ARBA00022898"/>
    </source>
</evidence>
<name>A0A176S640_9GAMM</name>
<dbReference type="Proteomes" id="UP000076962">
    <property type="component" value="Unassembled WGS sequence"/>
</dbReference>
<protein>
    <submittedName>
        <fullName evidence="8">Glutamate decarboxylase eukaryotic type</fullName>
    </submittedName>
</protein>
<keyword evidence="5 7" id="KW-0456">Lyase</keyword>
<evidence type="ECO:0000256" key="5">
    <source>
        <dbReference type="ARBA" id="ARBA00023239"/>
    </source>
</evidence>
<dbReference type="GO" id="GO:0005737">
    <property type="term" value="C:cytoplasm"/>
    <property type="evidence" value="ECO:0007669"/>
    <property type="project" value="TreeGrafter"/>
</dbReference>
<keyword evidence="4 6" id="KW-0663">Pyridoxal phosphate</keyword>
<evidence type="ECO:0000256" key="7">
    <source>
        <dbReference type="RuleBase" id="RU000382"/>
    </source>
</evidence>
<evidence type="ECO:0000256" key="6">
    <source>
        <dbReference type="PIRSR" id="PIRSR602129-50"/>
    </source>
</evidence>
<dbReference type="Gene3D" id="3.90.1150.10">
    <property type="entry name" value="Aspartate Aminotransferase, domain 1"/>
    <property type="match status" value="1"/>
</dbReference>
<keyword evidence="9" id="KW-1185">Reference proteome</keyword>
<dbReference type="Gene3D" id="3.40.640.10">
    <property type="entry name" value="Type I PLP-dependent aspartate aminotransferase-like (Major domain)"/>
    <property type="match status" value="1"/>
</dbReference>
<feature type="non-terminal residue" evidence="8">
    <location>
        <position position="1"/>
    </location>
</feature>
<sequence>YAYLKEYVLPYLVNTSSPRFIGHMTSALPSFNYELTDLVLRLNQNLVKVETSKSLVFLERQAMAMLHHAFYDFPESFYTEYAQQSGNSLGITVSGGSLANISALWVARNLLLPPDDIFPGVAQAGLNAALAHYKYKNIVLLGSRLMHYSMKKAVSLLGLGMENIVYVDQDENGKMDIAALERCIEECRQKQWCILALVGIAGATETGNIDPLEEMAEIAKTFNIHFHVDGAWGGPVVFSNRHKHKLKGIEKADSITLCGHKQLYLPQGISFCLFRQPDMVKAISISAAYQAREGGYDFGQYSPEGSRSSLSMCLHAALHLIGKQGYAKLIDNGIDKAQYLTEQLHKTEAFELMREPELNIVNFRYIPIRFRGKQAQGLLTTEDNLQINEANVQLQEMQFQEGRSFFSRTQLSNTRYGKDLPIEVNRAVLANPLTTYQDIDFVLEDQLTIAAKSIENEYPSTKQEISKLAFSLPKPAEQEALLD</sequence>
<keyword evidence="3" id="KW-0210">Decarboxylase</keyword>
<dbReference type="GO" id="GO:0016831">
    <property type="term" value="F:carboxy-lyase activity"/>
    <property type="evidence" value="ECO:0007669"/>
    <property type="project" value="UniProtKB-KW"/>
</dbReference>
<dbReference type="InterPro" id="IPR015421">
    <property type="entry name" value="PyrdxlP-dep_Trfase_major"/>
</dbReference>
<evidence type="ECO:0000256" key="2">
    <source>
        <dbReference type="ARBA" id="ARBA00009533"/>
    </source>
</evidence>
<dbReference type="SUPFAM" id="SSF53383">
    <property type="entry name" value="PLP-dependent transferases"/>
    <property type="match status" value="1"/>
</dbReference>
<dbReference type="GO" id="GO:0030170">
    <property type="term" value="F:pyridoxal phosphate binding"/>
    <property type="evidence" value="ECO:0007669"/>
    <property type="project" value="InterPro"/>
</dbReference>